<name>A0AAD5E7B7_UMBRA</name>
<reference evidence="2" key="1">
    <citation type="submission" date="2021-06" db="EMBL/GenBank/DDBJ databases">
        <authorList>
            <consortium name="DOE Joint Genome Institute"/>
            <person name="Mondo S.J."/>
            <person name="Amses K.R."/>
            <person name="Simmons D.R."/>
            <person name="Longcore J.E."/>
            <person name="Seto K."/>
            <person name="Alves G.H."/>
            <person name="Bonds A.E."/>
            <person name="Quandt C.A."/>
            <person name="Davis W.J."/>
            <person name="Chang Y."/>
            <person name="Letcher P.M."/>
            <person name="Powell M.J."/>
            <person name="Kuo A."/>
            <person name="Labutti K."/>
            <person name="Pangilinan J."/>
            <person name="Andreopoulos W."/>
            <person name="Tritt A."/>
            <person name="Riley R."/>
            <person name="Hundley H."/>
            <person name="Johnson J."/>
            <person name="Lipzen A."/>
            <person name="Barry K."/>
            <person name="Berbee M.L."/>
            <person name="Buchler N.E."/>
            <person name="Grigoriev I.V."/>
            <person name="Spatafora J.W."/>
            <person name="Stajich J.E."/>
            <person name="James T.Y."/>
        </authorList>
    </citation>
    <scope>NUCLEOTIDE SEQUENCE</scope>
    <source>
        <strain evidence="2">AG</strain>
    </source>
</reference>
<dbReference type="Proteomes" id="UP001206595">
    <property type="component" value="Unassembled WGS sequence"/>
</dbReference>
<sequence>MHTLSIILYTITFIFIYVSSTICFDHHHPLNPSIKQLVHCPATETENSRTPLAKRSTDASGFKIDFTCYASNHTCQRARQAFERAGSIISQAITFTTPIMVNATYVPFCRTLGECPKGNLVTLGGSYPARTVAIAKGDGVFRLYPQALVKQMELNSPPAFAQYDIVSLFNAEAPFWFEDDGPIEGDQSDFLFVILHEFIHGLGFYSNWQEPVGWDALIPDLSPLVQGERLVGINETNGDFVFTSALESVFDQYLVRLSDMQHTSNIARKFNRYRLQRAIPLVEGLQQTGLWDEAKAMYELGTKAKSLGFVAPNDSSAMLVLETGLSPFQSGSSISHVDYAMYGDSADFLMRYMQDRGLTLEQAMARSGSSSPIGPKLRKVLKTLGYQTIEYQPKLQAAVRLNALQSTGYKVTSISSGWVIPMLLSCIVLCVDR</sequence>
<keyword evidence="1" id="KW-0812">Transmembrane</keyword>
<keyword evidence="1" id="KW-1133">Transmembrane helix</keyword>
<proteinExistence type="predicted"/>
<dbReference type="GeneID" id="75915097"/>
<feature type="transmembrane region" description="Helical" evidence="1">
    <location>
        <begin position="6"/>
        <end position="24"/>
    </location>
</feature>
<dbReference type="EMBL" id="MU620926">
    <property type="protein sequence ID" value="KAI8578773.1"/>
    <property type="molecule type" value="Genomic_DNA"/>
</dbReference>
<evidence type="ECO:0000313" key="2">
    <source>
        <dbReference type="EMBL" id="KAI8578773.1"/>
    </source>
</evidence>
<evidence type="ECO:0008006" key="4">
    <source>
        <dbReference type="Google" id="ProtNLM"/>
    </source>
</evidence>
<gene>
    <name evidence="2" type="ORF">K450DRAFT_245452</name>
</gene>
<keyword evidence="1" id="KW-0472">Membrane</keyword>
<dbReference type="AlphaFoldDB" id="A0AAD5E7B7"/>
<comment type="caution">
    <text evidence="2">The sequence shown here is derived from an EMBL/GenBank/DDBJ whole genome shotgun (WGS) entry which is preliminary data.</text>
</comment>
<protein>
    <recommendedName>
        <fullName evidence="4">Sequence orphan</fullName>
    </recommendedName>
</protein>
<reference evidence="2" key="2">
    <citation type="journal article" date="2022" name="Proc. Natl. Acad. Sci. U.S.A.">
        <title>Diploid-dominant life cycles characterize the early evolution of Fungi.</title>
        <authorList>
            <person name="Amses K.R."/>
            <person name="Simmons D.R."/>
            <person name="Longcore J.E."/>
            <person name="Mondo S.J."/>
            <person name="Seto K."/>
            <person name="Jeronimo G.H."/>
            <person name="Bonds A.E."/>
            <person name="Quandt C.A."/>
            <person name="Davis W.J."/>
            <person name="Chang Y."/>
            <person name="Federici B.A."/>
            <person name="Kuo A."/>
            <person name="LaButti K."/>
            <person name="Pangilinan J."/>
            <person name="Andreopoulos W."/>
            <person name="Tritt A."/>
            <person name="Riley R."/>
            <person name="Hundley H."/>
            <person name="Johnson J."/>
            <person name="Lipzen A."/>
            <person name="Barry K."/>
            <person name="Lang B.F."/>
            <person name="Cuomo C.A."/>
            <person name="Buchler N.E."/>
            <person name="Grigoriev I.V."/>
            <person name="Spatafora J.W."/>
            <person name="Stajich J.E."/>
            <person name="James T.Y."/>
        </authorList>
    </citation>
    <scope>NUCLEOTIDE SEQUENCE</scope>
    <source>
        <strain evidence="2">AG</strain>
    </source>
</reference>
<accession>A0AAD5E7B7</accession>
<organism evidence="2 3">
    <name type="scientific">Umbelopsis ramanniana AG</name>
    <dbReference type="NCBI Taxonomy" id="1314678"/>
    <lineage>
        <taxon>Eukaryota</taxon>
        <taxon>Fungi</taxon>
        <taxon>Fungi incertae sedis</taxon>
        <taxon>Mucoromycota</taxon>
        <taxon>Mucoromycotina</taxon>
        <taxon>Umbelopsidomycetes</taxon>
        <taxon>Umbelopsidales</taxon>
        <taxon>Umbelopsidaceae</taxon>
        <taxon>Umbelopsis</taxon>
    </lineage>
</organism>
<evidence type="ECO:0000256" key="1">
    <source>
        <dbReference type="SAM" id="Phobius"/>
    </source>
</evidence>
<dbReference type="RefSeq" id="XP_051443777.1">
    <property type="nucleotide sequence ID" value="XM_051589752.1"/>
</dbReference>
<keyword evidence="3" id="KW-1185">Reference proteome</keyword>
<evidence type="ECO:0000313" key="3">
    <source>
        <dbReference type="Proteomes" id="UP001206595"/>
    </source>
</evidence>